<dbReference type="Pfam" id="PF02518">
    <property type="entry name" value="HATPase_c"/>
    <property type="match status" value="1"/>
</dbReference>
<dbReference type="Pfam" id="PF00072">
    <property type="entry name" value="Response_reg"/>
    <property type="match status" value="1"/>
</dbReference>
<dbReference type="AlphaFoldDB" id="A0A1H3VZT0"/>
<dbReference type="RefSeq" id="WP_091384661.1">
    <property type="nucleotide sequence ID" value="NZ_FNQO01000001.1"/>
</dbReference>
<dbReference type="OrthoDB" id="5711294at2"/>
<dbReference type="Gene3D" id="3.40.50.2300">
    <property type="match status" value="1"/>
</dbReference>
<sequence>MPIFDRPELKVQKDRRVCRVTDTRIAKYSRRGMLLSVAAFLIAAAIGDLRVEAPQLLLALGIGLVLVTMLRGYYVFRFGYLYSTGPHRWRRRYFLASTAGAAWWGLILFCHIWLLGFAPETQFLWLYTVVFCSSVTTVFAPYHRFLTWFIAWPLLPAAAMAIMSGEILGTIYGALTLAFVWLTAHQARRESENYWDRLAAMQELQQRASSLAAARKHSEAAVELTNEFVANIGQEFRSQLSDSLGALALLEAEPLSERQREWVRLAKTASSQQLKLVDNVGLFTRVARKDIRLRQGSFNLVKTIEKSFKFAARAAHRQRLEFNFQIDDNLPVMVTGDNRKTAQLIRNLVDSATVIAQVGELWGQVSFTPITSAEGQLTISLIDDGRGEILPDESELFGAFARLDTTQVTTGLGLSIAKGLAEAMGGYLQLHSTPDGNRYQAVIKFTMEPNQRVYLTPDRRLQDFEVLLVHQKGLFVAGLAQVLRSFGMEVGTIKWKADTREQVQESLRLAVDRKQLVLLAPAMGDSGLLTAVADFFKQLDADTSEFPLLCLGGYGHKSDFTQVLQVLPGAQYLGRPATRKELHDALITRLFGGVKKTSRRIVTTGGDLPRQHSLLLIEESRQHQGVTEEMLQALGYRVDVAASVMDALEQLPEVQYDLVLVDCQQNTDHSAQIIETLRHWEADNRPEDRLPIIALTSTTEEQFEGRCLAAGMDDFLTKPLSKDALRETLERWLVNA</sequence>
<comment type="catalytic activity">
    <reaction evidence="1">
        <text>ATP + protein L-histidine = ADP + protein N-phospho-L-histidine.</text>
        <dbReference type="EC" id="2.7.13.3"/>
    </reaction>
</comment>
<keyword evidence="3 5" id="KW-0597">Phosphoprotein</keyword>
<proteinExistence type="predicted"/>
<dbReference type="PROSITE" id="PS50110">
    <property type="entry name" value="RESPONSE_REGULATORY"/>
    <property type="match status" value="1"/>
</dbReference>
<evidence type="ECO:0000313" key="10">
    <source>
        <dbReference type="Proteomes" id="UP000198658"/>
    </source>
</evidence>
<feature type="transmembrane region" description="Helical" evidence="6">
    <location>
        <begin position="56"/>
        <end position="74"/>
    </location>
</feature>
<dbReference type="Proteomes" id="UP000198658">
    <property type="component" value="Unassembled WGS sequence"/>
</dbReference>
<reference evidence="10" key="1">
    <citation type="submission" date="2016-10" db="EMBL/GenBank/DDBJ databases">
        <authorList>
            <person name="Varghese N."/>
            <person name="Submissions S."/>
        </authorList>
    </citation>
    <scope>NUCLEOTIDE SEQUENCE [LARGE SCALE GENOMIC DNA]</scope>
    <source>
        <strain evidence="10">CGMCC 1.10657</strain>
    </source>
</reference>
<name>A0A1H3VZT0_9GAMM</name>
<dbReference type="SMART" id="SM00387">
    <property type="entry name" value="HATPase_c"/>
    <property type="match status" value="1"/>
</dbReference>
<evidence type="ECO:0000259" key="7">
    <source>
        <dbReference type="PROSITE" id="PS50109"/>
    </source>
</evidence>
<feature type="transmembrane region" description="Helical" evidence="6">
    <location>
        <begin position="154"/>
        <end position="182"/>
    </location>
</feature>
<dbReference type="SUPFAM" id="SSF52172">
    <property type="entry name" value="CheY-like"/>
    <property type="match status" value="1"/>
</dbReference>
<dbReference type="InterPro" id="IPR036890">
    <property type="entry name" value="HATPase_C_sf"/>
</dbReference>
<dbReference type="InterPro" id="IPR003661">
    <property type="entry name" value="HisK_dim/P_dom"/>
</dbReference>
<dbReference type="InterPro" id="IPR036097">
    <property type="entry name" value="HisK_dim/P_sf"/>
</dbReference>
<dbReference type="InterPro" id="IPR005467">
    <property type="entry name" value="His_kinase_dom"/>
</dbReference>
<keyword evidence="4" id="KW-0902">Two-component regulatory system</keyword>
<dbReference type="InterPro" id="IPR003594">
    <property type="entry name" value="HATPase_dom"/>
</dbReference>
<evidence type="ECO:0000256" key="3">
    <source>
        <dbReference type="ARBA" id="ARBA00022553"/>
    </source>
</evidence>
<feature type="domain" description="Response regulatory" evidence="8">
    <location>
        <begin position="613"/>
        <end position="733"/>
    </location>
</feature>
<evidence type="ECO:0000256" key="1">
    <source>
        <dbReference type="ARBA" id="ARBA00000085"/>
    </source>
</evidence>
<evidence type="ECO:0000259" key="8">
    <source>
        <dbReference type="PROSITE" id="PS50110"/>
    </source>
</evidence>
<organism evidence="9 10">
    <name type="scientific">Microbulbifer marinus</name>
    <dbReference type="NCBI Taxonomy" id="658218"/>
    <lineage>
        <taxon>Bacteria</taxon>
        <taxon>Pseudomonadati</taxon>
        <taxon>Pseudomonadota</taxon>
        <taxon>Gammaproteobacteria</taxon>
        <taxon>Cellvibrionales</taxon>
        <taxon>Microbulbiferaceae</taxon>
        <taxon>Microbulbifer</taxon>
    </lineage>
</organism>
<dbReference type="Gene3D" id="1.10.287.130">
    <property type="match status" value="1"/>
</dbReference>
<protein>
    <recommendedName>
        <fullName evidence="2">histidine kinase</fullName>
        <ecNumber evidence="2">2.7.13.3</ecNumber>
    </recommendedName>
</protein>
<evidence type="ECO:0000256" key="2">
    <source>
        <dbReference type="ARBA" id="ARBA00012438"/>
    </source>
</evidence>
<keyword evidence="6" id="KW-0812">Transmembrane</keyword>
<dbReference type="SUPFAM" id="SSF55874">
    <property type="entry name" value="ATPase domain of HSP90 chaperone/DNA topoisomerase II/histidine kinase"/>
    <property type="match status" value="1"/>
</dbReference>
<dbReference type="SUPFAM" id="SSF47384">
    <property type="entry name" value="Homodimeric domain of signal transducing histidine kinase"/>
    <property type="match status" value="1"/>
</dbReference>
<accession>A0A1H3VZT0</accession>
<dbReference type="CDD" id="cd00082">
    <property type="entry name" value="HisKA"/>
    <property type="match status" value="1"/>
</dbReference>
<feature type="transmembrane region" description="Helical" evidence="6">
    <location>
        <begin position="32"/>
        <end position="50"/>
    </location>
</feature>
<feature type="modified residue" description="4-aspartylphosphate" evidence="5">
    <location>
        <position position="662"/>
    </location>
</feature>
<dbReference type="PANTHER" id="PTHR45339">
    <property type="entry name" value="HYBRID SIGNAL TRANSDUCTION HISTIDINE KINASE J"/>
    <property type="match status" value="1"/>
</dbReference>
<dbReference type="PROSITE" id="PS50109">
    <property type="entry name" value="HIS_KIN"/>
    <property type="match status" value="1"/>
</dbReference>
<dbReference type="STRING" id="658218.SAMN05216562_0429"/>
<dbReference type="PANTHER" id="PTHR45339:SF1">
    <property type="entry name" value="HYBRID SIGNAL TRANSDUCTION HISTIDINE KINASE J"/>
    <property type="match status" value="1"/>
</dbReference>
<dbReference type="InterPro" id="IPR001789">
    <property type="entry name" value="Sig_transdc_resp-reg_receiver"/>
</dbReference>
<evidence type="ECO:0000256" key="4">
    <source>
        <dbReference type="ARBA" id="ARBA00023012"/>
    </source>
</evidence>
<gene>
    <name evidence="9" type="ORF">SAMN05216562_0429</name>
</gene>
<dbReference type="InterPro" id="IPR011006">
    <property type="entry name" value="CheY-like_superfamily"/>
</dbReference>
<keyword evidence="6" id="KW-1133">Transmembrane helix</keyword>
<dbReference type="CDD" id="cd17546">
    <property type="entry name" value="REC_hyHK_CKI1_RcsC-like"/>
    <property type="match status" value="1"/>
</dbReference>
<keyword evidence="9" id="KW-0808">Transferase</keyword>
<dbReference type="Gene3D" id="3.30.565.10">
    <property type="entry name" value="Histidine kinase-like ATPase, C-terminal domain"/>
    <property type="match status" value="1"/>
</dbReference>
<keyword evidence="6" id="KW-0472">Membrane</keyword>
<evidence type="ECO:0000313" key="9">
    <source>
        <dbReference type="EMBL" id="SDZ80309.1"/>
    </source>
</evidence>
<dbReference type="EMBL" id="FNQO01000001">
    <property type="protein sequence ID" value="SDZ80309.1"/>
    <property type="molecule type" value="Genomic_DNA"/>
</dbReference>
<evidence type="ECO:0000256" key="6">
    <source>
        <dbReference type="SAM" id="Phobius"/>
    </source>
</evidence>
<feature type="domain" description="Histidine kinase" evidence="7">
    <location>
        <begin position="231"/>
        <end position="447"/>
    </location>
</feature>
<feature type="transmembrane region" description="Helical" evidence="6">
    <location>
        <begin position="124"/>
        <end position="142"/>
    </location>
</feature>
<keyword evidence="10" id="KW-1185">Reference proteome</keyword>
<evidence type="ECO:0000256" key="5">
    <source>
        <dbReference type="PROSITE-ProRule" id="PRU00169"/>
    </source>
</evidence>
<dbReference type="SMART" id="SM00448">
    <property type="entry name" value="REC"/>
    <property type="match status" value="1"/>
</dbReference>
<feature type="transmembrane region" description="Helical" evidence="6">
    <location>
        <begin position="94"/>
        <end position="118"/>
    </location>
</feature>
<dbReference type="EC" id="2.7.13.3" evidence="2"/>
<dbReference type="GO" id="GO:0000155">
    <property type="term" value="F:phosphorelay sensor kinase activity"/>
    <property type="evidence" value="ECO:0007669"/>
    <property type="project" value="InterPro"/>
</dbReference>
<keyword evidence="9" id="KW-0418">Kinase</keyword>